<organism evidence="10 12">
    <name type="scientific">Didymodactylos carnosus</name>
    <dbReference type="NCBI Taxonomy" id="1234261"/>
    <lineage>
        <taxon>Eukaryota</taxon>
        <taxon>Metazoa</taxon>
        <taxon>Spiralia</taxon>
        <taxon>Gnathifera</taxon>
        <taxon>Rotifera</taxon>
        <taxon>Eurotatoria</taxon>
        <taxon>Bdelloidea</taxon>
        <taxon>Philodinida</taxon>
        <taxon>Philodinidae</taxon>
        <taxon>Didymodactylos</taxon>
    </lineage>
</organism>
<comment type="similarity">
    <text evidence="3">Belongs to the TPP enzyme family.</text>
</comment>
<dbReference type="SUPFAM" id="SSF52518">
    <property type="entry name" value="Thiamin diphosphate-binding fold (THDP-binding)"/>
    <property type="match status" value="1"/>
</dbReference>
<dbReference type="PROSITE" id="PS00187">
    <property type="entry name" value="TPP_ENZYMES"/>
    <property type="match status" value="1"/>
</dbReference>
<evidence type="ECO:0000313" key="12">
    <source>
        <dbReference type="Proteomes" id="UP000677228"/>
    </source>
</evidence>
<gene>
    <name evidence="10" type="ORF">OVA965_LOCUS44601</name>
    <name evidence="11" type="ORF">TMI583_LOCUS47490</name>
</gene>
<dbReference type="EMBL" id="CAJOBA010092173">
    <property type="protein sequence ID" value="CAF4489214.1"/>
    <property type="molecule type" value="Genomic_DNA"/>
</dbReference>
<comment type="cofactor">
    <cofactor evidence="1">
        <name>Mg(2+)</name>
        <dbReference type="ChEBI" id="CHEBI:18420"/>
    </cofactor>
</comment>
<evidence type="ECO:0000256" key="1">
    <source>
        <dbReference type="ARBA" id="ARBA00001946"/>
    </source>
</evidence>
<evidence type="ECO:0000259" key="9">
    <source>
        <dbReference type="Pfam" id="PF02775"/>
    </source>
</evidence>
<dbReference type="Proteomes" id="UP000677228">
    <property type="component" value="Unassembled WGS sequence"/>
</dbReference>
<dbReference type="InterPro" id="IPR000399">
    <property type="entry name" value="TPP-bd_CS"/>
</dbReference>
<comment type="cofactor">
    <cofactor evidence="2">
        <name>thiamine diphosphate</name>
        <dbReference type="ChEBI" id="CHEBI:58937"/>
    </cofactor>
</comment>
<dbReference type="GO" id="GO:0009099">
    <property type="term" value="P:L-valine biosynthetic process"/>
    <property type="evidence" value="ECO:0007669"/>
    <property type="project" value="TreeGrafter"/>
</dbReference>
<name>A0A8S2G7T8_9BILA</name>
<dbReference type="GO" id="GO:0030976">
    <property type="term" value="F:thiamine pyrophosphate binding"/>
    <property type="evidence" value="ECO:0007669"/>
    <property type="project" value="InterPro"/>
</dbReference>
<feature type="non-terminal residue" evidence="10">
    <location>
        <position position="1"/>
    </location>
</feature>
<dbReference type="CDD" id="cd02004">
    <property type="entry name" value="TPP_BZL_OCoD_HPCL"/>
    <property type="match status" value="1"/>
</dbReference>
<dbReference type="AlphaFoldDB" id="A0A8S2G7T8"/>
<accession>A0A8S2G7T8</accession>
<reference evidence="10" key="1">
    <citation type="submission" date="2021-02" db="EMBL/GenBank/DDBJ databases">
        <authorList>
            <person name="Nowell W R."/>
        </authorList>
    </citation>
    <scope>NUCLEOTIDE SEQUENCE</scope>
</reference>
<dbReference type="InterPro" id="IPR011766">
    <property type="entry name" value="TPP_enzyme_TPP-bd"/>
</dbReference>
<keyword evidence="6" id="KW-0786">Thiamine pyrophosphate</keyword>
<evidence type="ECO:0000256" key="6">
    <source>
        <dbReference type="ARBA" id="ARBA00023052"/>
    </source>
</evidence>
<evidence type="ECO:0000256" key="8">
    <source>
        <dbReference type="ARBA" id="ARBA00048767"/>
    </source>
</evidence>
<dbReference type="GO" id="GO:0000287">
    <property type="term" value="F:magnesium ion binding"/>
    <property type="evidence" value="ECO:0007669"/>
    <property type="project" value="InterPro"/>
</dbReference>
<dbReference type="EMBL" id="CAJNOK010064475">
    <property type="protein sequence ID" value="CAF1646752.1"/>
    <property type="molecule type" value="Genomic_DNA"/>
</dbReference>
<feature type="domain" description="Thiamine pyrophosphate enzyme TPP-binding" evidence="9">
    <location>
        <begin position="25"/>
        <end position="118"/>
    </location>
</feature>
<dbReference type="GO" id="GO:0050660">
    <property type="term" value="F:flavin adenine dinucleotide binding"/>
    <property type="evidence" value="ECO:0007669"/>
    <property type="project" value="TreeGrafter"/>
</dbReference>
<evidence type="ECO:0000256" key="5">
    <source>
        <dbReference type="ARBA" id="ARBA00022723"/>
    </source>
</evidence>
<evidence type="ECO:0000256" key="4">
    <source>
        <dbReference type="ARBA" id="ARBA00018936"/>
    </source>
</evidence>
<evidence type="ECO:0000256" key="2">
    <source>
        <dbReference type="ARBA" id="ARBA00001964"/>
    </source>
</evidence>
<dbReference type="GO" id="GO:0005948">
    <property type="term" value="C:acetolactate synthase complex"/>
    <property type="evidence" value="ECO:0007669"/>
    <property type="project" value="TreeGrafter"/>
</dbReference>
<dbReference type="Pfam" id="PF02775">
    <property type="entry name" value="TPP_enzyme_C"/>
    <property type="match status" value="1"/>
</dbReference>
<evidence type="ECO:0000256" key="7">
    <source>
        <dbReference type="ARBA" id="ARBA00030510"/>
    </source>
</evidence>
<evidence type="ECO:0000313" key="11">
    <source>
        <dbReference type="EMBL" id="CAF4489214.1"/>
    </source>
</evidence>
<dbReference type="Gene3D" id="3.40.50.970">
    <property type="match status" value="1"/>
</dbReference>
<keyword evidence="5" id="KW-0479">Metal-binding</keyword>
<dbReference type="PANTHER" id="PTHR18968">
    <property type="entry name" value="THIAMINE PYROPHOSPHATE ENZYMES"/>
    <property type="match status" value="1"/>
</dbReference>
<protein>
    <recommendedName>
        <fullName evidence="4">2-hydroxyacyl-CoA lyase 2</fullName>
    </recommendedName>
    <alternativeName>
        <fullName evidence="7">IlvB-like protein</fullName>
    </alternativeName>
</protein>
<comment type="catalytic activity">
    <reaction evidence="8">
        <text>(2R)-hydroxyhexadecanoyl-CoA = pentadecanal + formyl-CoA</text>
        <dbReference type="Rhea" id="RHEA:55212"/>
        <dbReference type="ChEBI" id="CHEBI:17302"/>
        <dbReference type="ChEBI" id="CHEBI:57376"/>
        <dbReference type="ChEBI" id="CHEBI:138654"/>
    </reaction>
    <physiologicalReaction direction="left-to-right" evidence="8">
        <dbReference type="Rhea" id="RHEA:55213"/>
    </physiologicalReaction>
</comment>
<dbReference type="GO" id="GO:0009097">
    <property type="term" value="P:isoleucine biosynthetic process"/>
    <property type="evidence" value="ECO:0007669"/>
    <property type="project" value="TreeGrafter"/>
</dbReference>
<dbReference type="PANTHER" id="PTHR18968:SF166">
    <property type="entry name" value="2-HYDROXYACYL-COA LYASE 2"/>
    <property type="match status" value="1"/>
</dbReference>
<dbReference type="Proteomes" id="UP000682733">
    <property type="component" value="Unassembled WGS sequence"/>
</dbReference>
<dbReference type="InterPro" id="IPR029061">
    <property type="entry name" value="THDP-binding"/>
</dbReference>
<comment type="caution">
    <text evidence="10">The sequence shown here is derived from an EMBL/GenBank/DDBJ whole genome shotgun (WGS) entry which is preliminary data.</text>
</comment>
<proteinExistence type="inferred from homology"/>
<dbReference type="GO" id="GO:0003984">
    <property type="term" value="F:acetolactate synthase activity"/>
    <property type="evidence" value="ECO:0007669"/>
    <property type="project" value="TreeGrafter"/>
</dbReference>
<evidence type="ECO:0000313" key="10">
    <source>
        <dbReference type="EMBL" id="CAF1646752.1"/>
    </source>
</evidence>
<sequence length="121" mass="13070">MHLNPLSVLQTLEEHLPDNAILVADGGDFVATGAYVLRPRSPRSWLDPGAFGTLGVGGGFALGAKIVRPECEVWIVYGDGSCGYSLMEYDTFLRHKTPIISIVGNDACWNQIARDQVPLLG</sequence>
<dbReference type="InterPro" id="IPR045229">
    <property type="entry name" value="TPP_enz"/>
</dbReference>
<evidence type="ECO:0000256" key="3">
    <source>
        <dbReference type="ARBA" id="ARBA00007812"/>
    </source>
</evidence>